<feature type="domain" description="Nitroreductase" evidence="3">
    <location>
        <begin position="87"/>
        <end position="141"/>
    </location>
</feature>
<proteinExistence type="inferred from homology"/>
<organism evidence="4">
    <name type="scientific">uncultured Thermomicrobiales bacterium</name>
    <dbReference type="NCBI Taxonomy" id="1645740"/>
    <lineage>
        <taxon>Bacteria</taxon>
        <taxon>Pseudomonadati</taxon>
        <taxon>Thermomicrobiota</taxon>
        <taxon>Thermomicrobia</taxon>
        <taxon>Thermomicrobiales</taxon>
        <taxon>environmental samples</taxon>
    </lineage>
</organism>
<dbReference type="GO" id="GO:0016491">
    <property type="term" value="F:oxidoreductase activity"/>
    <property type="evidence" value="ECO:0007669"/>
    <property type="project" value="UniProtKB-KW"/>
</dbReference>
<evidence type="ECO:0000259" key="3">
    <source>
        <dbReference type="Pfam" id="PF00881"/>
    </source>
</evidence>
<dbReference type="CDD" id="cd02062">
    <property type="entry name" value="Nitro_FMN_reductase"/>
    <property type="match status" value="1"/>
</dbReference>
<name>A0A6J4UJ95_9BACT</name>
<evidence type="ECO:0000313" key="4">
    <source>
        <dbReference type="EMBL" id="CAA9550957.1"/>
    </source>
</evidence>
<sequence length="170" mass="18369">METFEAIRTVLAVRSYTDQPIPEATVNRIVEAAHLTASSSNKQPWHFVVVQDRDTLRQLGEALPRHGPYIAGAPLAIAVVIDRTPPAVSDASRAIQSMLLAAWSEGVGGNWVGFTGLIDAARPILGIPDDLDLLAIVPFGYPTDPGGKGQKSRKPLAEIAHRERWGQPFS</sequence>
<dbReference type="Gene3D" id="3.40.109.10">
    <property type="entry name" value="NADH Oxidase"/>
    <property type="match status" value="1"/>
</dbReference>
<dbReference type="InterPro" id="IPR029479">
    <property type="entry name" value="Nitroreductase"/>
</dbReference>
<dbReference type="EMBL" id="CADCWK010000077">
    <property type="protein sequence ID" value="CAA9550957.1"/>
    <property type="molecule type" value="Genomic_DNA"/>
</dbReference>
<dbReference type="AlphaFoldDB" id="A0A6J4UJ95"/>
<protein>
    <recommendedName>
        <fullName evidence="3">Nitroreductase domain-containing protein</fullName>
    </recommendedName>
</protein>
<gene>
    <name evidence="4" type="ORF">AVDCRST_MAG33-889</name>
</gene>
<comment type="similarity">
    <text evidence="1">Belongs to the nitroreductase family.</text>
</comment>
<dbReference type="InterPro" id="IPR000415">
    <property type="entry name" value="Nitroreductase-like"/>
</dbReference>
<keyword evidence="2" id="KW-0560">Oxidoreductase</keyword>
<reference evidence="4" key="1">
    <citation type="submission" date="2020-02" db="EMBL/GenBank/DDBJ databases">
        <authorList>
            <person name="Meier V. D."/>
        </authorList>
    </citation>
    <scope>NUCLEOTIDE SEQUENCE</scope>
    <source>
        <strain evidence="4">AVDCRST_MAG33</strain>
    </source>
</reference>
<feature type="domain" description="Nitroreductase" evidence="3">
    <location>
        <begin position="13"/>
        <end position="63"/>
    </location>
</feature>
<dbReference type="PANTHER" id="PTHR43673:SF10">
    <property type="entry name" value="NADH DEHYDROGENASE_NAD(P)H NITROREDUCTASE XCC3605-RELATED"/>
    <property type="match status" value="1"/>
</dbReference>
<dbReference type="Pfam" id="PF00881">
    <property type="entry name" value="Nitroreductase"/>
    <property type="match status" value="2"/>
</dbReference>
<dbReference type="SUPFAM" id="SSF55469">
    <property type="entry name" value="FMN-dependent nitroreductase-like"/>
    <property type="match status" value="1"/>
</dbReference>
<evidence type="ECO:0000256" key="2">
    <source>
        <dbReference type="ARBA" id="ARBA00023002"/>
    </source>
</evidence>
<accession>A0A6J4UJ95</accession>
<evidence type="ECO:0000256" key="1">
    <source>
        <dbReference type="ARBA" id="ARBA00007118"/>
    </source>
</evidence>
<dbReference type="PANTHER" id="PTHR43673">
    <property type="entry name" value="NAD(P)H NITROREDUCTASE YDGI-RELATED"/>
    <property type="match status" value="1"/>
</dbReference>